<dbReference type="GO" id="GO:0051301">
    <property type="term" value="P:cell division"/>
    <property type="evidence" value="ECO:0007669"/>
    <property type="project" value="UniProtKB-KW"/>
</dbReference>
<dbReference type="SUPFAM" id="SSF46785">
    <property type="entry name" value="Winged helix' DNA-binding domain"/>
    <property type="match status" value="1"/>
</dbReference>
<evidence type="ECO:0000313" key="11">
    <source>
        <dbReference type="RefSeq" id="XP_056686080.1"/>
    </source>
</evidence>
<dbReference type="InterPro" id="IPR049945">
    <property type="entry name" value="AAA_22"/>
</dbReference>
<dbReference type="Pfam" id="PF22606">
    <property type="entry name" value="Cdc6-ORC-like_ATPase_lid"/>
    <property type="match status" value="1"/>
</dbReference>
<dbReference type="InterPro" id="IPR015163">
    <property type="entry name" value="Cdc6_C"/>
</dbReference>
<keyword evidence="6" id="KW-0131">Cell cycle</keyword>
<dbReference type="Gene3D" id="1.10.8.60">
    <property type="match status" value="1"/>
</dbReference>
<evidence type="ECO:0000259" key="9">
    <source>
        <dbReference type="SMART" id="SM00382"/>
    </source>
</evidence>
<proteinExistence type="inferred from homology"/>
<keyword evidence="4" id="KW-0235">DNA replication</keyword>
<evidence type="ECO:0000256" key="4">
    <source>
        <dbReference type="ARBA" id="ARBA00022705"/>
    </source>
</evidence>
<dbReference type="CDD" id="cd08768">
    <property type="entry name" value="Cdc6_C"/>
    <property type="match status" value="1"/>
</dbReference>
<dbReference type="InterPro" id="IPR036390">
    <property type="entry name" value="WH_DNA-bd_sf"/>
</dbReference>
<evidence type="ECO:0000256" key="7">
    <source>
        <dbReference type="PIRNR" id="PIRNR001767"/>
    </source>
</evidence>
<accession>A0ABM3QRV8</accession>
<protein>
    <recommendedName>
        <fullName evidence="7">Cell division control protein</fullName>
    </recommendedName>
</protein>
<comment type="subcellular location">
    <subcellularLocation>
        <location evidence="1">Nucleus</location>
    </subcellularLocation>
</comment>
<dbReference type="InterPro" id="IPR016314">
    <property type="entry name" value="Cdc6/18"/>
</dbReference>
<dbReference type="Pfam" id="PF09079">
    <property type="entry name" value="WHD_Cdc6"/>
    <property type="match status" value="1"/>
</dbReference>
<dbReference type="Pfam" id="PF13401">
    <property type="entry name" value="AAA_22"/>
    <property type="match status" value="1"/>
</dbReference>
<dbReference type="PANTHER" id="PTHR10763">
    <property type="entry name" value="CELL DIVISION CONTROL PROTEIN 6-RELATED"/>
    <property type="match status" value="1"/>
</dbReference>
<dbReference type="InterPro" id="IPR050311">
    <property type="entry name" value="ORC1/CDC6"/>
</dbReference>
<dbReference type="GeneID" id="110794652"/>
<keyword evidence="5" id="KW-0539">Nucleus</keyword>
<reference evidence="10" key="1">
    <citation type="journal article" date="2021" name="Nat. Commun.">
        <title>Genomic analyses provide insights into spinach domestication and the genetic basis of agronomic traits.</title>
        <authorList>
            <person name="Cai X."/>
            <person name="Sun X."/>
            <person name="Xu C."/>
            <person name="Sun H."/>
            <person name="Wang X."/>
            <person name="Ge C."/>
            <person name="Zhang Z."/>
            <person name="Wang Q."/>
            <person name="Fei Z."/>
            <person name="Jiao C."/>
            <person name="Wang Q."/>
        </authorList>
    </citation>
    <scope>NUCLEOTIDE SEQUENCE [LARGE SCALE GENOMIC DNA]</scope>
    <source>
        <strain evidence="10">cv. Varoflay</strain>
    </source>
</reference>
<dbReference type="SMART" id="SM00382">
    <property type="entry name" value="AAA"/>
    <property type="match status" value="1"/>
</dbReference>
<sequence length="480" mass="53710">MPTIADRVTSTFSDVAPTKRRLKSNSTAEDEIPANPPAKWKSPRCCIHSSPKFPSNGIEKEFSDKLATTSRFPLKQSSNNLFAKPKWNPTDSEQMRVVKEALHVSTMPSSVVCREDESKKVLEFCKTSVERRKPGSLYLCGCPGTGKTMIMEKVKQSLLNWSNEVEVEQPDVLFMNCTSLSKSSEIFTKILQNIQPKKKINGSTTALKHIQNLFAQDGELGNKMMLLIIDELDYLITKDHEVLHELFMLTTLPFSRFILIGIANAIDLADRFLPRLQSLNCKPSVLTFRAYSKDQIQKILKERLVALPYTAFQPQALELCARKVAAASGDMRKALSVCRSAIDTLESEMKENASTIDKMSIENESSDQENVPATPVSREMDIVQIHHMAVALSKTYRSPVVETIQSLPQHQQIILCSAVKLFREGKKESTVGELNKSYDTICKSAKLRSVGILELSSLCKALNDLGLLKLVRSQKSEKLP</sequence>
<evidence type="ECO:0000256" key="1">
    <source>
        <dbReference type="ARBA" id="ARBA00004123"/>
    </source>
</evidence>
<keyword evidence="3 11" id="KW-0132">Cell division</keyword>
<dbReference type="InterPro" id="IPR003593">
    <property type="entry name" value="AAA+_ATPase"/>
</dbReference>
<dbReference type="CDD" id="cd00009">
    <property type="entry name" value="AAA"/>
    <property type="match status" value="1"/>
</dbReference>
<evidence type="ECO:0000256" key="6">
    <source>
        <dbReference type="ARBA" id="ARBA00023306"/>
    </source>
</evidence>
<dbReference type="InterPro" id="IPR054425">
    <property type="entry name" value="Cdc6_ORC1-like_ATPase_lid"/>
</dbReference>
<evidence type="ECO:0000313" key="10">
    <source>
        <dbReference type="Proteomes" id="UP000813463"/>
    </source>
</evidence>
<dbReference type="Gene3D" id="1.10.10.10">
    <property type="entry name" value="Winged helix-like DNA-binding domain superfamily/Winged helix DNA-binding domain"/>
    <property type="match status" value="1"/>
</dbReference>
<organism evidence="10 11">
    <name type="scientific">Spinacia oleracea</name>
    <name type="common">Spinach</name>
    <dbReference type="NCBI Taxonomy" id="3562"/>
    <lineage>
        <taxon>Eukaryota</taxon>
        <taxon>Viridiplantae</taxon>
        <taxon>Streptophyta</taxon>
        <taxon>Embryophyta</taxon>
        <taxon>Tracheophyta</taxon>
        <taxon>Spermatophyta</taxon>
        <taxon>Magnoliopsida</taxon>
        <taxon>eudicotyledons</taxon>
        <taxon>Gunneridae</taxon>
        <taxon>Pentapetalae</taxon>
        <taxon>Caryophyllales</taxon>
        <taxon>Chenopodiaceae</taxon>
        <taxon>Chenopodioideae</taxon>
        <taxon>Anserineae</taxon>
        <taxon>Spinacia</taxon>
    </lineage>
</organism>
<evidence type="ECO:0000256" key="5">
    <source>
        <dbReference type="ARBA" id="ARBA00023242"/>
    </source>
</evidence>
<dbReference type="Gene3D" id="3.40.50.300">
    <property type="entry name" value="P-loop containing nucleotide triphosphate hydrolases"/>
    <property type="match status" value="1"/>
</dbReference>
<dbReference type="PIRSF" id="PIRSF001767">
    <property type="entry name" value="Cdc6"/>
    <property type="match status" value="1"/>
</dbReference>
<feature type="domain" description="AAA+ ATPase" evidence="9">
    <location>
        <begin position="133"/>
        <end position="282"/>
    </location>
</feature>
<dbReference type="Proteomes" id="UP000813463">
    <property type="component" value="Chromosome 5"/>
</dbReference>
<dbReference type="SUPFAM" id="SSF52540">
    <property type="entry name" value="P-loop containing nucleoside triphosphate hydrolases"/>
    <property type="match status" value="1"/>
</dbReference>
<gene>
    <name evidence="11" type="primary">LOC110794652</name>
</gene>
<dbReference type="RefSeq" id="XP_056686080.1">
    <property type="nucleotide sequence ID" value="XM_056830102.1"/>
</dbReference>
<dbReference type="InterPro" id="IPR027417">
    <property type="entry name" value="P-loop_NTPase"/>
</dbReference>
<dbReference type="PANTHER" id="PTHR10763:SF26">
    <property type="entry name" value="CELL DIVISION CONTROL PROTEIN 6 HOMOLOG"/>
    <property type="match status" value="1"/>
</dbReference>
<dbReference type="InterPro" id="IPR036388">
    <property type="entry name" value="WH-like_DNA-bd_sf"/>
</dbReference>
<reference evidence="11" key="2">
    <citation type="submission" date="2025-08" db="UniProtKB">
        <authorList>
            <consortium name="RefSeq"/>
        </authorList>
    </citation>
    <scope>IDENTIFICATION</scope>
    <source>
        <tissue evidence="11">Leaf</tissue>
    </source>
</reference>
<feature type="region of interest" description="Disordered" evidence="8">
    <location>
        <begin position="1"/>
        <end position="40"/>
    </location>
</feature>
<evidence type="ECO:0000256" key="2">
    <source>
        <dbReference type="ARBA" id="ARBA00006184"/>
    </source>
</evidence>
<evidence type="ECO:0000256" key="3">
    <source>
        <dbReference type="ARBA" id="ARBA00022618"/>
    </source>
</evidence>
<evidence type="ECO:0000256" key="8">
    <source>
        <dbReference type="SAM" id="MobiDB-lite"/>
    </source>
</evidence>
<keyword evidence="10" id="KW-1185">Reference proteome</keyword>
<comment type="similarity">
    <text evidence="2 7">Belongs to the CDC6/cdc18 family.</text>
</comment>
<name>A0ABM3QRV8_SPIOL</name>